<name>A0ABN2QJJ4_9ACTN</name>
<sequence>MAGTGAAIGYASHLFAKHQGTANAEAASPAGEPTADSGQATSSAAAKSPAPSTGSAPARSHPPIPKASGPGTVTTLNVASADSDLTNRPVVVYRPAVPPGTVLPVVYLLHGVPGEPDRMMEAVKDTLDKAFTSGSEAPFVVAAPTGGGNAHDDTEWADAADGKDMVETYLVKDVIPAVEGPEPLPAGMRAVVGFSMGGYGAANLALRHPDLFGQFASLAGYFHVDDPAGMFGADSKLVAANTPDALVKQAAGKRVLLLEDQDEPDPLINGEAEEFAKRLHDCACDVDLNWHLEPGGHSYDFVTDSFPTVIGFLDQGF</sequence>
<protein>
    <recommendedName>
        <fullName evidence="4">Esterase</fullName>
    </recommendedName>
</protein>
<dbReference type="SUPFAM" id="SSF53474">
    <property type="entry name" value="alpha/beta-Hydrolases"/>
    <property type="match status" value="1"/>
</dbReference>
<reference evidence="2 3" key="1">
    <citation type="journal article" date="2019" name="Int. J. Syst. Evol. Microbiol.">
        <title>The Global Catalogue of Microorganisms (GCM) 10K type strain sequencing project: providing services to taxonomists for standard genome sequencing and annotation.</title>
        <authorList>
            <consortium name="The Broad Institute Genomics Platform"/>
            <consortium name="The Broad Institute Genome Sequencing Center for Infectious Disease"/>
            <person name="Wu L."/>
            <person name="Ma J."/>
        </authorList>
    </citation>
    <scope>NUCLEOTIDE SEQUENCE [LARGE SCALE GENOMIC DNA]</scope>
    <source>
        <strain evidence="2 3">JCM 16013</strain>
    </source>
</reference>
<dbReference type="EMBL" id="BAAAQM010000001">
    <property type="protein sequence ID" value="GAA1952179.1"/>
    <property type="molecule type" value="Genomic_DNA"/>
</dbReference>
<proteinExistence type="predicted"/>
<dbReference type="InterPro" id="IPR000801">
    <property type="entry name" value="Esterase-like"/>
</dbReference>
<dbReference type="PANTHER" id="PTHR48098">
    <property type="entry name" value="ENTEROCHELIN ESTERASE-RELATED"/>
    <property type="match status" value="1"/>
</dbReference>
<dbReference type="InterPro" id="IPR050583">
    <property type="entry name" value="Mycobacterial_A85_antigen"/>
</dbReference>
<dbReference type="Pfam" id="PF00756">
    <property type="entry name" value="Esterase"/>
    <property type="match status" value="1"/>
</dbReference>
<organism evidence="2 3">
    <name type="scientific">Catenulispora subtropica</name>
    <dbReference type="NCBI Taxonomy" id="450798"/>
    <lineage>
        <taxon>Bacteria</taxon>
        <taxon>Bacillati</taxon>
        <taxon>Actinomycetota</taxon>
        <taxon>Actinomycetes</taxon>
        <taxon>Catenulisporales</taxon>
        <taxon>Catenulisporaceae</taxon>
        <taxon>Catenulispora</taxon>
    </lineage>
</organism>
<dbReference type="PANTHER" id="PTHR48098:SF1">
    <property type="entry name" value="DIACYLGLYCEROL ACYLTRANSFERASE_MYCOLYLTRANSFERASE AG85A"/>
    <property type="match status" value="1"/>
</dbReference>
<feature type="compositionally biased region" description="Low complexity" evidence="1">
    <location>
        <begin position="40"/>
        <end position="59"/>
    </location>
</feature>
<dbReference type="Proteomes" id="UP001499854">
    <property type="component" value="Unassembled WGS sequence"/>
</dbReference>
<dbReference type="Gene3D" id="3.40.50.1820">
    <property type="entry name" value="alpha/beta hydrolase"/>
    <property type="match status" value="1"/>
</dbReference>
<accession>A0ABN2QJJ4</accession>
<gene>
    <name evidence="2" type="ORF">GCM10009838_04160</name>
</gene>
<evidence type="ECO:0008006" key="4">
    <source>
        <dbReference type="Google" id="ProtNLM"/>
    </source>
</evidence>
<evidence type="ECO:0000256" key="1">
    <source>
        <dbReference type="SAM" id="MobiDB-lite"/>
    </source>
</evidence>
<dbReference type="InterPro" id="IPR029058">
    <property type="entry name" value="AB_hydrolase_fold"/>
</dbReference>
<feature type="region of interest" description="Disordered" evidence="1">
    <location>
        <begin position="20"/>
        <end position="75"/>
    </location>
</feature>
<comment type="caution">
    <text evidence="2">The sequence shown here is derived from an EMBL/GenBank/DDBJ whole genome shotgun (WGS) entry which is preliminary data.</text>
</comment>
<evidence type="ECO:0000313" key="3">
    <source>
        <dbReference type="Proteomes" id="UP001499854"/>
    </source>
</evidence>
<evidence type="ECO:0000313" key="2">
    <source>
        <dbReference type="EMBL" id="GAA1952179.1"/>
    </source>
</evidence>
<keyword evidence="3" id="KW-1185">Reference proteome</keyword>